<evidence type="ECO:0000256" key="6">
    <source>
        <dbReference type="SAM" id="Phobius"/>
    </source>
</evidence>
<keyword evidence="5 6" id="KW-0472">Membrane</keyword>
<evidence type="ECO:0000256" key="4">
    <source>
        <dbReference type="ARBA" id="ARBA00022989"/>
    </source>
</evidence>
<feature type="transmembrane region" description="Helical" evidence="6">
    <location>
        <begin position="267"/>
        <end position="286"/>
    </location>
</feature>
<keyword evidence="3 6" id="KW-0812">Transmembrane</keyword>
<feature type="domain" description="Major facilitator superfamily (MFS) profile" evidence="7">
    <location>
        <begin position="13"/>
        <end position="413"/>
    </location>
</feature>
<accession>A0ABS9WJQ6</accession>
<keyword evidence="4 6" id="KW-1133">Transmembrane helix</keyword>
<evidence type="ECO:0000256" key="5">
    <source>
        <dbReference type="ARBA" id="ARBA00023136"/>
    </source>
</evidence>
<dbReference type="Pfam" id="PF07690">
    <property type="entry name" value="MFS_1"/>
    <property type="match status" value="1"/>
</dbReference>
<evidence type="ECO:0000256" key="3">
    <source>
        <dbReference type="ARBA" id="ARBA00022692"/>
    </source>
</evidence>
<dbReference type="InterPro" id="IPR020846">
    <property type="entry name" value="MFS_dom"/>
</dbReference>
<keyword evidence="9" id="KW-1185">Reference proteome</keyword>
<organism evidence="8 9">
    <name type="scientific">Adlercreutzia faecimuris</name>
    <dbReference type="NCBI Taxonomy" id="2897341"/>
    <lineage>
        <taxon>Bacteria</taxon>
        <taxon>Bacillati</taxon>
        <taxon>Actinomycetota</taxon>
        <taxon>Coriobacteriia</taxon>
        <taxon>Eggerthellales</taxon>
        <taxon>Eggerthellaceae</taxon>
        <taxon>Adlercreutzia</taxon>
    </lineage>
</organism>
<dbReference type="Gene3D" id="1.20.1250.20">
    <property type="entry name" value="MFS general substrate transporter like domains"/>
    <property type="match status" value="1"/>
</dbReference>
<dbReference type="RefSeq" id="WP_242165870.1">
    <property type="nucleotide sequence ID" value="NZ_JAJMLW010000003.1"/>
</dbReference>
<feature type="transmembrane region" description="Helical" evidence="6">
    <location>
        <begin position="350"/>
        <end position="377"/>
    </location>
</feature>
<feature type="transmembrane region" description="Helical" evidence="6">
    <location>
        <begin position="141"/>
        <end position="161"/>
    </location>
</feature>
<comment type="caution">
    <text evidence="8">The sequence shown here is derived from an EMBL/GenBank/DDBJ whole genome shotgun (WGS) entry which is preliminary data.</text>
</comment>
<dbReference type="PANTHER" id="PTHR43124:SF3">
    <property type="entry name" value="CHLORAMPHENICOL EFFLUX PUMP RV0191"/>
    <property type="match status" value="1"/>
</dbReference>
<feature type="transmembrane region" description="Helical" evidence="6">
    <location>
        <begin position="317"/>
        <end position="338"/>
    </location>
</feature>
<name>A0ABS9WJQ6_9ACTN</name>
<feature type="transmembrane region" description="Helical" evidence="6">
    <location>
        <begin position="383"/>
        <end position="404"/>
    </location>
</feature>
<feature type="transmembrane region" description="Helical" evidence="6">
    <location>
        <begin position="80"/>
        <end position="102"/>
    </location>
</feature>
<dbReference type="SUPFAM" id="SSF103473">
    <property type="entry name" value="MFS general substrate transporter"/>
    <property type="match status" value="1"/>
</dbReference>
<evidence type="ECO:0000313" key="9">
    <source>
        <dbReference type="Proteomes" id="UP001430755"/>
    </source>
</evidence>
<protein>
    <submittedName>
        <fullName evidence="8">MFS transporter</fullName>
    </submittedName>
</protein>
<dbReference type="PANTHER" id="PTHR43124">
    <property type="entry name" value="PURINE EFFLUX PUMP PBUE"/>
    <property type="match status" value="1"/>
</dbReference>
<dbReference type="PROSITE" id="PS50850">
    <property type="entry name" value="MFS"/>
    <property type="match status" value="1"/>
</dbReference>
<gene>
    <name evidence="8" type="ORF">LPT13_09165</name>
</gene>
<keyword evidence="2" id="KW-1003">Cell membrane</keyword>
<feature type="transmembrane region" description="Helical" evidence="6">
    <location>
        <begin position="49"/>
        <end position="68"/>
    </location>
</feature>
<feature type="transmembrane region" description="Helical" evidence="6">
    <location>
        <begin position="227"/>
        <end position="255"/>
    </location>
</feature>
<evidence type="ECO:0000256" key="1">
    <source>
        <dbReference type="ARBA" id="ARBA00004651"/>
    </source>
</evidence>
<evidence type="ECO:0000259" key="7">
    <source>
        <dbReference type="PROSITE" id="PS50850"/>
    </source>
</evidence>
<dbReference type="InterPro" id="IPR011701">
    <property type="entry name" value="MFS"/>
</dbReference>
<feature type="transmembrane region" description="Helical" evidence="6">
    <location>
        <begin position="293"/>
        <end position="311"/>
    </location>
</feature>
<evidence type="ECO:0000256" key="2">
    <source>
        <dbReference type="ARBA" id="ARBA00022475"/>
    </source>
</evidence>
<sequence>MTQERSAGASWGTFLIVLIAGIAYSISLMAIPTAMIYVADTFGGDMVGAGWLMSWNSVAGTILALFTATIQSKIGPKNMIIIALACILVSDVMVVMTADITIAFVGRFIFGFANGLIATAGPTFVTILFSDPTKRGMPNAIWTMWIALGGVLINFLAPFLMVPGEGVNFLTGGPNLDWHPLFWFGIAFAAVALVLVIVGVRVPKAELMAAVAGSDNVKISDAFKNGYVWLCFVMVLCFAFSFSCYTSEVVAYLQAAVGMDPAAAQSWNGILNIIGIAAGLIIGFILNKVSDHTKVLVAIFVLTVAACLAAFAFSTVTLAICSMFFFGLAVNMVMPAIFTNVQWVSKSPAVIAAAFGICAIASNGGGIPAAPVMGAMIEAGVDWFMLGVPPAVVSAVGLVCAIVFSIKLGRTSREGIAAAREADGAK</sequence>
<feature type="transmembrane region" description="Helical" evidence="6">
    <location>
        <begin position="12"/>
        <end position="37"/>
    </location>
</feature>
<dbReference type="EMBL" id="JAJMLW010000003">
    <property type="protein sequence ID" value="MCI2242521.1"/>
    <property type="molecule type" value="Genomic_DNA"/>
</dbReference>
<feature type="transmembrane region" description="Helical" evidence="6">
    <location>
        <begin position="181"/>
        <end position="200"/>
    </location>
</feature>
<dbReference type="InterPro" id="IPR050189">
    <property type="entry name" value="MFS_Efflux_Transporters"/>
</dbReference>
<evidence type="ECO:0000313" key="8">
    <source>
        <dbReference type="EMBL" id="MCI2242521.1"/>
    </source>
</evidence>
<dbReference type="InterPro" id="IPR036259">
    <property type="entry name" value="MFS_trans_sf"/>
</dbReference>
<proteinExistence type="predicted"/>
<feature type="transmembrane region" description="Helical" evidence="6">
    <location>
        <begin position="108"/>
        <end position="129"/>
    </location>
</feature>
<reference evidence="8" key="1">
    <citation type="submission" date="2021-11" db="EMBL/GenBank/DDBJ databases">
        <title>A Novel Adlercreutzia Species, isolated from a Allomyrina dichotoma larva feces.</title>
        <authorList>
            <person name="Suh M.K."/>
        </authorList>
    </citation>
    <scope>NUCLEOTIDE SEQUENCE</scope>
    <source>
        <strain evidence="8">JBNU-10</strain>
    </source>
</reference>
<comment type="subcellular location">
    <subcellularLocation>
        <location evidence="1">Cell membrane</location>
        <topology evidence="1">Multi-pass membrane protein</topology>
    </subcellularLocation>
</comment>
<dbReference type="Proteomes" id="UP001430755">
    <property type="component" value="Unassembled WGS sequence"/>
</dbReference>